<dbReference type="KEGG" id="php:PhaeoP97_02989"/>
<dbReference type="STRING" id="1844006.PhaeoP97_02989"/>
<keyword evidence="3" id="KW-1185">Reference proteome</keyword>
<keyword evidence="1" id="KW-0732">Signal</keyword>
<protein>
    <recommendedName>
        <fullName evidence="4">Peptidase propeptide and YPEB domain protein</fullName>
    </recommendedName>
</protein>
<gene>
    <name evidence="2" type="ORF">PhaeoP97_02989</name>
</gene>
<feature type="signal peptide" evidence="1">
    <location>
        <begin position="1"/>
        <end position="32"/>
    </location>
</feature>
<evidence type="ECO:0000313" key="3">
    <source>
        <dbReference type="Proteomes" id="UP000183859"/>
    </source>
</evidence>
<name>A0A1L3I8A3_9RHOB</name>
<dbReference type="EMBL" id="CP016364">
    <property type="protein sequence ID" value="APG48364.1"/>
    <property type="molecule type" value="Genomic_DNA"/>
</dbReference>
<organism evidence="2 3">
    <name type="scientific">Phaeobacter porticola</name>
    <dbReference type="NCBI Taxonomy" id="1844006"/>
    <lineage>
        <taxon>Bacteria</taxon>
        <taxon>Pseudomonadati</taxon>
        <taxon>Pseudomonadota</taxon>
        <taxon>Alphaproteobacteria</taxon>
        <taxon>Rhodobacterales</taxon>
        <taxon>Roseobacteraceae</taxon>
        <taxon>Phaeobacter</taxon>
    </lineage>
</organism>
<evidence type="ECO:0000256" key="1">
    <source>
        <dbReference type="SAM" id="SignalP"/>
    </source>
</evidence>
<dbReference type="OrthoDB" id="9810895at2"/>
<proteinExistence type="predicted"/>
<feature type="chain" id="PRO_5012860220" description="Peptidase propeptide and YPEB domain protein" evidence="1">
    <location>
        <begin position="33"/>
        <end position="113"/>
    </location>
</feature>
<reference evidence="3" key="1">
    <citation type="submission" date="2016-07" db="EMBL/GenBank/DDBJ databases">
        <title>Phaeobacter portensis sp. nov., a tropodithietic acid producing bacterium isolated from a German harbor.</title>
        <authorList>
            <person name="Freese H.M."/>
            <person name="Bunk B."/>
            <person name="Breider S."/>
            <person name="Brinkhoff T."/>
        </authorList>
    </citation>
    <scope>NUCLEOTIDE SEQUENCE [LARGE SCALE GENOMIC DNA]</scope>
    <source>
        <strain evidence="3">P97</strain>
    </source>
</reference>
<evidence type="ECO:0008006" key="4">
    <source>
        <dbReference type="Google" id="ProtNLM"/>
    </source>
</evidence>
<dbReference type="RefSeq" id="WP_096740460.1">
    <property type="nucleotide sequence ID" value="NZ_CP016364.1"/>
</dbReference>
<sequence precursor="true">MLKTTFKGTFVKSAALCVTLASANLIALPAVAQTSNSCAPREQVVKRLAERYGESRQSIGIGQRGVVMETFASEESGSWTITVTTPGGVTCLVASGQAYEFLAEALPVTDSDA</sequence>
<accession>A0A1L3I8A3</accession>
<dbReference type="AlphaFoldDB" id="A0A1L3I8A3"/>
<dbReference type="Proteomes" id="UP000183859">
    <property type="component" value="Chromosome"/>
</dbReference>
<evidence type="ECO:0000313" key="2">
    <source>
        <dbReference type="EMBL" id="APG48364.1"/>
    </source>
</evidence>